<name>A0ABN3WQZ2_STRTU</name>
<gene>
    <name evidence="2" type="ORF">GCM10020221_21230</name>
</gene>
<comment type="caution">
    <text evidence="2">The sequence shown here is derived from an EMBL/GenBank/DDBJ whole genome shotgun (WGS) entry which is preliminary data.</text>
</comment>
<evidence type="ECO:0000256" key="1">
    <source>
        <dbReference type="SAM" id="MobiDB-lite"/>
    </source>
</evidence>
<accession>A0ABN3WQZ2</accession>
<evidence type="ECO:0000313" key="3">
    <source>
        <dbReference type="Proteomes" id="UP001501102"/>
    </source>
</evidence>
<feature type="compositionally biased region" description="Polar residues" evidence="1">
    <location>
        <begin position="1"/>
        <end position="18"/>
    </location>
</feature>
<protein>
    <submittedName>
        <fullName evidence="2">Uncharacterized protein</fullName>
    </submittedName>
</protein>
<feature type="compositionally biased region" description="Low complexity" evidence="1">
    <location>
        <begin position="81"/>
        <end position="90"/>
    </location>
</feature>
<keyword evidence="3" id="KW-1185">Reference proteome</keyword>
<dbReference type="Proteomes" id="UP001501102">
    <property type="component" value="Unassembled WGS sequence"/>
</dbReference>
<sequence>MNTPCSDSAAQCPASASSYGLRGLRTGSRSPADVEVWGHNWPATSRGSVYPPTPFDTHPAARRDTRLTFNFNGGTGMGAISRSSRPSSAAGEPDDPVQSYERLD</sequence>
<reference evidence="2 3" key="1">
    <citation type="journal article" date="2019" name="Int. J. Syst. Evol. Microbiol.">
        <title>The Global Catalogue of Microorganisms (GCM) 10K type strain sequencing project: providing services to taxonomists for standard genome sequencing and annotation.</title>
        <authorList>
            <consortium name="The Broad Institute Genomics Platform"/>
            <consortium name="The Broad Institute Genome Sequencing Center for Infectious Disease"/>
            <person name="Wu L."/>
            <person name="Ma J."/>
        </authorList>
    </citation>
    <scope>NUCLEOTIDE SEQUENCE [LARGE SCALE GENOMIC DNA]</scope>
    <source>
        <strain evidence="2 3">JCM 4087</strain>
    </source>
</reference>
<dbReference type="EMBL" id="BAAAXZ010000080">
    <property type="protein sequence ID" value="GAA2925028.1"/>
    <property type="molecule type" value="Genomic_DNA"/>
</dbReference>
<evidence type="ECO:0000313" key="2">
    <source>
        <dbReference type="EMBL" id="GAA2925028.1"/>
    </source>
</evidence>
<proteinExistence type="predicted"/>
<organism evidence="2 3">
    <name type="scientific">Streptomyces thioluteus</name>
    <dbReference type="NCBI Taxonomy" id="66431"/>
    <lineage>
        <taxon>Bacteria</taxon>
        <taxon>Bacillati</taxon>
        <taxon>Actinomycetota</taxon>
        <taxon>Actinomycetes</taxon>
        <taxon>Kitasatosporales</taxon>
        <taxon>Streptomycetaceae</taxon>
        <taxon>Streptomyces</taxon>
    </lineage>
</organism>
<feature type="region of interest" description="Disordered" evidence="1">
    <location>
        <begin position="1"/>
        <end position="104"/>
    </location>
</feature>